<dbReference type="AlphaFoldDB" id="A0A8B7YJH4"/>
<dbReference type="InterPro" id="IPR036179">
    <property type="entry name" value="Ig-like_dom_sf"/>
</dbReference>
<comment type="subcellular location">
    <subcellularLocation>
        <location evidence="1">Secreted</location>
    </subcellularLocation>
</comment>
<dbReference type="OMA" id="PGMVCVS"/>
<evidence type="ECO:0000259" key="7">
    <source>
        <dbReference type="PROSITE" id="PS50835"/>
    </source>
</evidence>
<dbReference type="PROSITE" id="PS50835">
    <property type="entry name" value="IG_LIKE"/>
    <property type="match status" value="1"/>
</dbReference>
<evidence type="ECO:0000256" key="3">
    <source>
        <dbReference type="ARBA" id="ARBA00022729"/>
    </source>
</evidence>
<dbReference type="Gene3D" id="4.10.40.20">
    <property type="match status" value="1"/>
</dbReference>
<feature type="chain" id="PRO_5034725671" evidence="6">
    <location>
        <begin position="21"/>
        <end position="263"/>
    </location>
</feature>
<dbReference type="GO" id="GO:0005615">
    <property type="term" value="C:extracellular space"/>
    <property type="evidence" value="ECO:0007669"/>
    <property type="project" value="TreeGrafter"/>
</dbReference>
<dbReference type="GO" id="GO:0005520">
    <property type="term" value="F:insulin-like growth factor binding"/>
    <property type="evidence" value="ECO:0007669"/>
    <property type="project" value="InterPro"/>
</dbReference>
<dbReference type="InterPro" id="IPR007110">
    <property type="entry name" value="Ig-like_dom"/>
</dbReference>
<evidence type="ECO:0000313" key="9">
    <source>
        <dbReference type="Proteomes" id="UP000694845"/>
    </source>
</evidence>
<evidence type="ECO:0000256" key="5">
    <source>
        <dbReference type="ARBA" id="ARBA00023319"/>
    </source>
</evidence>
<feature type="domain" description="Ig-like" evidence="7">
    <location>
        <begin position="151"/>
        <end position="245"/>
    </location>
</feature>
<dbReference type="FunFam" id="2.60.40.10:FF:000032">
    <property type="entry name" value="palladin isoform X1"/>
    <property type="match status" value="1"/>
</dbReference>
<dbReference type="Proteomes" id="UP000694845">
    <property type="component" value="Unplaced"/>
</dbReference>
<dbReference type="InterPro" id="IPR003598">
    <property type="entry name" value="Ig_sub2"/>
</dbReference>
<evidence type="ECO:0000256" key="6">
    <source>
        <dbReference type="SAM" id="SignalP"/>
    </source>
</evidence>
<dbReference type="InterPro" id="IPR011390">
    <property type="entry name" value="IGFBP_rP_mac25"/>
</dbReference>
<dbReference type="OrthoDB" id="5985519at2759"/>
<dbReference type="InterPro" id="IPR000867">
    <property type="entry name" value="IGFBP-like"/>
</dbReference>
<feature type="domain" description="IGFBP N-terminal" evidence="8">
    <location>
        <begin position="27"/>
        <end position="104"/>
    </location>
</feature>
<dbReference type="GO" id="GO:0009966">
    <property type="term" value="P:regulation of signal transduction"/>
    <property type="evidence" value="ECO:0007669"/>
    <property type="project" value="TreeGrafter"/>
</dbReference>
<keyword evidence="2" id="KW-0964">Secreted</keyword>
<evidence type="ECO:0000313" key="10">
    <source>
        <dbReference type="RefSeq" id="XP_022091726.1"/>
    </source>
</evidence>
<dbReference type="GeneID" id="110979887"/>
<feature type="signal peptide" evidence="6">
    <location>
        <begin position="1"/>
        <end position="20"/>
    </location>
</feature>
<dbReference type="KEGG" id="aplc:110979887"/>
<proteinExistence type="predicted"/>
<dbReference type="PANTHER" id="PTHR14186">
    <property type="entry name" value="INSULIN-LIKE GROWTH FACTOR BINDING PROTEIN-RELATED"/>
    <property type="match status" value="1"/>
</dbReference>
<dbReference type="SMART" id="SM00408">
    <property type="entry name" value="IGc2"/>
    <property type="match status" value="1"/>
</dbReference>
<evidence type="ECO:0000259" key="8">
    <source>
        <dbReference type="PROSITE" id="PS51323"/>
    </source>
</evidence>
<evidence type="ECO:0000256" key="2">
    <source>
        <dbReference type="ARBA" id="ARBA00022525"/>
    </source>
</evidence>
<reference evidence="10" key="1">
    <citation type="submission" date="2025-08" db="UniProtKB">
        <authorList>
            <consortium name="RefSeq"/>
        </authorList>
    </citation>
    <scope>IDENTIFICATION</scope>
</reference>
<dbReference type="PANTHER" id="PTHR14186:SF19">
    <property type="entry name" value="INSULIN-LIKE GROWTH FACTOR-BINDING PROTEIN 7"/>
    <property type="match status" value="1"/>
</dbReference>
<gene>
    <name evidence="10" type="primary">LOC110979887</name>
</gene>
<dbReference type="SUPFAM" id="SSF48726">
    <property type="entry name" value="Immunoglobulin"/>
    <property type="match status" value="1"/>
</dbReference>
<accession>A0A8B7YJH4</accession>
<protein>
    <submittedName>
        <fullName evidence="10">Insulin-like growth factor-binding protein 7</fullName>
    </submittedName>
</protein>
<dbReference type="Gene3D" id="2.60.40.10">
    <property type="entry name" value="Immunoglobulins"/>
    <property type="match status" value="1"/>
</dbReference>
<name>A0A8B7YJH4_ACAPL</name>
<evidence type="ECO:0000256" key="1">
    <source>
        <dbReference type="ARBA" id="ARBA00004613"/>
    </source>
</evidence>
<organism evidence="9 10">
    <name type="scientific">Acanthaster planci</name>
    <name type="common">Crown-of-thorns starfish</name>
    <dbReference type="NCBI Taxonomy" id="133434"/>
    <lineage>
        <taxon>Eukaryota</taxon>
        <taxon>Metazoa</taxon>
        <taxon>Echinodermata</taxon>
        <taxon>Eleutherozoa</taxon>
        <taxon>Asterozoa</taxon>
        <taxon>Asteroidea</taxon>
        <taxon>Valvatacea</taxon>
        <taxon>Valvatida</taxon>
        <taxon>Acanthasteridae</taxon>
        <taxon>Acanthaster</taxon>
    </lineage>
</organism>
<keyword evidence="4" id="KW-1015">Disulfide bond</keyword>
<dbReference type="SMART" id="SM00409">
    <property type="entry name" value="IG"/>
    <property type="match status" value="1"/>
</dbReference>
<dbReference type="GO" id="GO:0001558">
    <property type="term" value="P:regulation of cell growth"/>
    <property type="evidence" value="ECO:0007669"/>
    <property type="project" value="InterPro"/>
</dbReference>
<keyword evidence="5" id="KW-0393">Immunoglobulin domain</keyword>
<dbReference type="RefSeq" id="XP_022091726.1">
    <property type="nucleotide sequence ID" value="XM_022236034.1"/>
</dbReference>
<dbReference type="Gene3D" id="3.30.60.30">
    <property type="match status" value="1"/>
</dbReference>
<keyword evidence="3 6" id="KW-0732">Signal</keyword>
<dbReference type="InterPro" id="IPR002350">
    <property type="entry name" value="Kazal_dom"/>
</dbReference>
<dbReference type="PROSITE" id="PS51323">
    <property type="entry name" value="IGFBP_N_2"/>
    <property type="match status" value="1"/>
</dbReference>
<dbReference type="SUPFAM" id="SSF57184">
    <property type="entry name" value="Growth factor receptor domain"/>
    <property type="match status" value="1"/>
</dbReference>
<evidence type="ECO:0000256" key="4">
    <source>
        <dbReference type="ARBA" id="ARBA00023157"/>
    </source>
</evidence>
<dbReference type="InterPro" id="IPR003599">
    <property type="entry name" value="Ig_sub"/>
</dbReference>
<dbReference type="SMART" id="SM00280">
    <property type="entry name" value="KAZAL"/>
    <property type="match status" value="1"/>
</dbReference>
<dbReference type="InterPro" id="IPR009030">
    <property type="entry name" value="Growth_fac_rcpt_cys_sf"/>
</dbReference>
<dbReference type="Pfam" id="PF07648">
    <property type="entry name" value="Kazal_2"/>
    <property type="match status" value="1"/>
</dbReference>
<keyword evidence="9" id="KW-1185">Reference proteome</keyword>
<sequence length="263" mass="28205">MDTMFFLHAFLLALVGLSLAQKNTDSSDQECGPCDKSACPSDLSCRAETVPDRCSCCQVCSKVLGERCGGPANADGRCADDYICAGKSVYEPVQDEEIGQCVCTALDRVCGTDGVVYDNKCKLKMASYESVQNGQPAIEVDETDQLCSTVPVITEPPKNSILQVGSQSELSCEAYGRPIPDIIWMKDGEVLPGNHLNIATRKRNGPVKFAMTSWVLINVSPDDGGLYTCMASNSQGETESLATVVIGQKIADDVDTNQVPIEL</sequence>
<dbReference type="Pfam" id="PF13927">
    <property type="entry name" value="Ig_3"/>
    <property type="match status" value="1"/>
</dbReference>
<dbReference type="InterPro" id="IPR013783">
    <property type="entry name" value="Ig-like_fold"/>
</dbReference>